<evidence type="ECO:0000313" key="2">
    <source>
        <dbReference type="Proteomes" id="UP001056120"/>
    </source>
</evidence>
<name>A0ACB9J766_9ASTR</name>
<sequence length="68" mass="7814">MINNRFVVDDLWHYRDPSGNVQGRFSLVQLQKWSTNPNEADPGSVDDLDGDPGTRLDRKELLSRKKNT</sequence>
<protein>
    <submittedName>
        <fullName evidence="1">Uncharacterized protein</fullName>
    </submittedName>
</protein>
<dbReference type="Proteomes" id="UP001056120">
    <property type="component" value="Linkage Group LG05"/>
</dbReference>
<reference evidence="1 2" key="2">
    <citation type="journal article" date="2022" name="Mol. Ecol. Resour.">
        <title>The genomes of chicory, endive, great burdock and yacon provide insights into Asteraceae paleo-polyploidization history and plant inulin production.</title>
        <authorList>
            <person name="Fan W."/>
            <person name="Wang S."/>
            <person name="Wang H."/>
            <person name="Wang A."/>
            <person name="Jiang F."/>
            <person name="Liu H."/>
            <person name="Zhao H."/>
            <person name="Xu D."/>
            <person name="Zhang Y."/>
        </authorList>
    </citation>
    <scope>NUCLEOTIDE SEQUENCE [LARGE SCALE GENOMIC DNA]</scope>
    <source>
        <strain evidence="2">cv. Yunnan</strain>
        <tissue evidence="1">Leaves</tissue>
    </source>
</reference>
<proteinExistence type="predicted"/>
<organism evidence="1 2">
    <name type="scientific">Smallanthus sonchifolius</name>
    <dbReference type="NCBI Taxonomy" id="185202"/>
    <lineage>
        <taxon>Eukaryota</taxon>
        <taxon>Viridiplantae</taxon>
        <taxon>Streptophyta</taxon>
        <taxon>Embryophyta</taxon>
        <taxon>Tracheophyta</taxon>
        <taxon>Spermatophyta</taxon>
        <taxon>Magnoliopsida</taxon>
        <taxon>eudicotyledons</taxon>
        <taxon>Gunneridae</taxon>
        <taxon>Pentapetalae</taxon>
        <taxon>asterids</taxon>
        <taxon>campanulids</taxon>
        <taxon>Asterales</taxon>
        <taxon>Asteraceae</taxon>
        <taxon>Asteroideae</taxon>
        <taxon>Heliantheae alliance</taxon>
        <taxon>Millerieae</taxon>
        <taxon>Smallanthus</taxon>
    </lineage>
</organism>
<keyword evidence="2" id="KW-1185">Reference proteome</keyword>
<gene>
    <name evidence="1" type="ORF">L1987_15641</name>
</gene>
<reference evidence="2" key="1">
    <citation type="journal article" date="2022" name="Mol. Ecol. Resour.">
        <title>The genomes of chicory, endive, great burdock and yacon provide insights into Asteraceae palaeo-polyploidization history and plant inulin production.</title>
        <authorList>
            <person name="Fan W."/>
            <person name="Wang S."/>
            <person name="Wang H."/>
            <person name="Wang A."/>
            <person name="Jiang F."/>
            <person name="Liu H."/>
            <person name="Zhao H."/>
            <person name="Xu D."/>
            <person name="Zhang Y."/>
        </authorList>
    </citation>
    <scope>NUCLEOTIDE SEQUENCE [LARGE SCALE GENOMIC DNA]</scope>
    <source>
        <strain evidence="2">cv. Yunnan</strain>
    </source>
</reference>
<dbReference type="EMBL" id="CM042022">
    <property type="protein sequence ID" value="KAI3815957.1"/>
    <property type="molecule type" value="Genomic_DNA"/>
</dbReference>
<comment type="caution">
    <text evidence="1">The sequence shown here is derived from an EMBL/GenBank/DDBJ whole genome shotgun (WGS) entry which is preliminary data.</text>
</comment>
<evidence type="ECO:0000313" key="1">
    <source>
        <dbReference type="EMBL" id="KAI3815957.1"/>
    </source>
</evidence>
<accession>A0ACB9J766</accession>